<feature type="compositionally biased region" description="Basic residues" evidence="1">
    <location>
        <begin position="157"/>
        <end position="166"/>
    </location>
</feature>
<dbReference type="RefSeq" id="WP_131825022.1">
    <property type="nucleotide sequence ID" value="NZ_FTPR01000001.1"/>
</dbReference>
<keyword evidence="3" id="KW-1185">Reference proteome</keyword>
<protein>
    <submittedName>
        <fullName evidence="2">Uncharacterized protein</fullName>
    </submittedName>
</protein>
<evidence type="ECO:0000256" key="1">
    <source>
        <dbReference type="SAM" id="MobiDB-lite"/>
    </source>
</evidence>
<dbReference type="Proteomes" id="UP000186997">
    <property type="component" value="Unassembled WGS sequence"/>
</dbReference>
<dbReference type="EMBL" id="FTPR01000001">
    <property type="protein sequence ID" value="SIT85480.1"/>
    <property type="molecule type" value="Genomic_DNA"/>
</dbReference>
<evidence type="ECO:0000313" key="2">
    <source>
        <dbReference type="EMBL" id="SIT85480.1"/>
    </source>
</evidence>
<sequence>MKPVLRYDFQMYSADTVAADANDGKGITSHGHARANKVVAFFRDPTTTDAVTSAPPIVRLFLEEAGFELSDTEITKVEGGETPCDKVLRRALAAQLTAALSNRALKKALARAAQETEFDVAAFIAAVVSKNEPQAQPEGATPQCKITPRSPSQLRKASCRHRERPR</sequence>
<dbReference type="AlphaFoldDB" id="A0A1R3X3C6"/>
<feature type="region of interest" description="Disordered" evidence="1">
    <location>
        <begin position="131"/>
        <end position="166"/>
    </location>
</feature>
<accession>A0A1R3X3C6</accession>
<dbReference type="OrthoDB" id="7853313at2"/>
<name>A0A1R3X3C6_9RHOB</name>
<proteinExistence type="predicted"/>
<evidence type="ECO:0000313" key="3">
    <source>
        <dbReference type="Proteomes" id="UP000186997"/>
    </source>
</evidence>
<organism evidence="2 3">
    <name type="scientific">Yoonia rosea</name>
    <dbReference type="NCBI Taxonomy" id="287098"/>
    <lineage>
        <taxon>Bacteria</taxon>
        <taxon>Pseudomonadati</taxon>
        <taxon>Pseudomonadota</taxon>
        <taxon>Alphaproteobacteria</taxon>
        <taxon>Rhodobacterales</taxon>
        <taxon>Paracoccaceae</taxon>
        <taxon>Yoonia</taxon>
    </lineage>
</organism>
<reference evidence="3" key="1">
    <citation type="submission" date="2017-01" db="EMBL/GenBank/DDBJ databases">
        <authorList>
            <person name="Varghese N."/>
            <person name="Submissions S."/>
        </authorList>
    </citation>
    <scope>NUCLEOTIDE SEQUENCE [LARGE SCALE GENOMIC DNA]</scope>
    <source>
        <strain evidence="3">DSM 29591</strain>
    </source>
</reference>
<gene>
    <name evidence="2" type="ORF">SAMN05421665_2069</name>
</gene>